<evidence type="ECO:0000313" key="1">
    <source>
        <dbReference type="EMBL" id="OQP48011.1"/>
    </source>
</evidence>
<dbReference type="EMBL" id="LVXG01000018">
    <property type="protein sequence ID" value="OQP48011.1"/>
    <property type="molecule type" value="Genomic_DNA"/>
</dbReference>
<reference evidence="2" key="1">
    <citation type="submission" date="2016-04" db="EMBL/GenBank/DDBJ databases">
        <authorList>
            <person name="Chen L."/>
            <person name="Zhuang W."/>
            <person name="Wang G."/>
        </authorList>
    </citation>
    <scope>NUCLEOTIDE SEQUENCE [LARGE SCALE GENOMIC DNA]</scope>
    <source>
        <strain evidence="2">17621</strain>
    </source>
</reference>
<proteinExistence type="predicted"/>
<protein>
    <submittedName>
        <fullName evidence="1">Uncharacterized protein</fullName>
    </submittedName>
</protein>
<dbReference type="Proteomes" id="UP000192610">
    <property type="component" value="Unassembled WGS sequence"/>
</dbReference>
<dbReference type="RefSeq" id="WP_081200545.1">
    <property type="nucleotide sequence ID" value="NZ_FOCZ01000004.1"/>
</dbReference>
<dbReference type="OrthoDB" id="9838863at2"/>
<gene>
    <name evidence="1" type="ORF">A4H97_29680</name>
</gene>
<sequence length="115" mass="13200">MKLHIFRFVSVSTAEGDFGSEQALGLIYSILLQEYKCDYYPHILVNHIGEDLEEQIIKIGRDVTINIRYLTENFINRSSAEKNEIRLDITNEEAYNDWLHSLPPGAAAIPSYKPN</sequence>
<keyword evidence="2" id="KW-1185">Reference proteome</keyword>
<comment type="caution">
    <text evidence="1">The sequence shown here is derived from an EMBL/GenBank/DDBJ whole genome shotgun (WGS) entry which is preliminary data.</text>
</comment>
<dbReference type="STRING" id="354355.SAMN05660816_02335"/>
<organism evidence="1 2">
    <name type="scientific">Niastella yeongjuensis</name>
    <dbReference type="NCBI Taxonomy" id="354355"/>
    <lineage>
        <taxon>Bacteria</taxon>
        <taxon>Pseudomonadati</taxon>
        <taxon>Bacteroidota</taxon>
        <taxon>Chitinophagia</taxon>
        <taxon>Chitinophagales</taxon>
        <taxon>Chitinophagaceae</taxon>
        <taxon>Niastella</taxon>
    </lineage>
</organism>
<name>A0A1V9EPK4_9BACT</name>
<evidence type="ECO:0000313" key="2">
    <source>
        <dbReference type="Proteomes" id="UP000192610"/>
    </source>
</evidence>
<accession>A0A1V9EPK4</accession>
<dbReference type="AlphaFoldDB" id="A0A1V9EPK4"/>